<name>E6YXM5_BARSR</name>
<organism evidence="1">
    <name type="scientific">Bartonella schoenbuchensis (strain DSM 13525 / NCTC 13165 / R1)</name>
    <dbReference type="NCBI Taxonomy" id="687861"/>
    <lineage>
        <taxon>Bacteria</taxon>
        <taxon>Pseudomonadati</taxon>
        <taxon>Pseudomonadota</taxon>
        <taxon>Alphaproteobacteria</taxon>
        <taxon>Hyphomicrobiales</taxon>
        <taxon>Bartonellaceae</taxon>
        <taxon>Bartonella</taxon>
    </lineage>
</organism>
<dbReference type="AlphaFoldDB" id="E6YXM5"/>
<gene>
    <name evidence="1" type="ORF">B11C_10087</name>
</gene>
<accession>E6YXM5</accession>
<evidence type="ECO:0000313" key="1">
    <source>
        <dbReference type="EMBL" id="CBI81613.1"/>
    </source>
</evidence>
<sequence length="52" mass="6221">MPLNYANFSLFNELLTFYPSHEWLVKKISFLLENIYFFVSSLKSQENVSSKR</sequence>
<proteinExistence type="predicted"/>
<dbReference type="EMBL" id="FN645506">
    <property type="protein sequence ID" value="CBI81613.1"/>
    <property type="molecule type" value="Genomic_DNA"/>
</dbReference>
<reference evidence="1" key="1">
    <citation type="journal article" date="2011" name="PLoS Genet.">
        <title>Parallel evolution of a type IV secretion system in radiating lineages of the host-restricted bacterial pathogen Bartonella.</title>
        <authorList>
            <person name="Engel P."/>
            <person name="Salzburger W."/>
            <person name="Liesch M."/>
            <person name="Chang C.C."/>
            <person name="Maruyama S."/>
            <person name="Lanz C."/>
            <person name="Calteau A."/>
            <person name="Lajus A."/>
            <person name="Medigue C."/>
            <person name="Schuster S.C."/>
            <person name="Dehio C."/>
        </authorList>
    </citation>
    <scope>NUCLEOTIDE SEQUENCE</scope>
    <source>
        <strain evidence="1">R1</strain>
    </source>
</reference>
<protein>
    <submittedName>
        <fullName evidence="1">Uncharacterized protein</fullName>
    </submittedName>
</protein>